<proteinExistence type="predicted"/>
<sequence>MEIKSKQKLGRLYFSGKNSTLWPWRPGLESQQPQF</sequence>
<dbReference type="Proteomes" id="UP000694005">
    <property type="component" value="Chromosome A09"/>
</dbReference>
<dbReference type="EMBL" id="LS974625">
    <property type="protein sequence ID" value="CAG7867424.1"/>
    <property type="molecule type" value="Genomic_DNA"/>
</dbReference>
<organism evidence="1 2">
    <name type="scientific">Brassica campestris</name>
    <name type="common">Field mustard</name>
    <dbReference type="NCBI Taxonomy" id="3711"/>
    <lineage>
        <taxon>Eukaryota</taxon>
        <taxon>Viridiplantae</taxon>
        <taxon>Streptophyta</taxon>
        <taxon>Embryophyta</taxon>
        <taxon>Tracheophyta</taxon>
        <taxon>Spermatophyta</taxon>
        <taxon>Magnoliopsida</taxon>
        <taxon>eudicotyledons</taxon>
        <taxon>Gunneridae</taxon>
        <taxon>Pentapetalae</taxon>
        <taxon>rosids</taxon>
        <taxon>malvids</taxon>
        <taxon>Brassicales</taxon>
        <taxon>Brassicaceae</taxon>
        <taxon>Brassiceae</taxon>
        <taxon>Brassica</taxon>
    </lineage>
</organism>
<gene>
    <name evidence="1" type="ORF">BRAPAZ1V2_A09P78910.2</name>
</gene>
<reference evidence="1 2" key="1">
    <citation type="submission" date="2021-07" db="EMBL/GenBank/DDBJ databases">
        <authorList>
            <consortium name="Genoscope - CEA"/>
            <person name="William W."/>
        </authorList>
    </citation>
    <scope>NUCLEOTIDE SEQUENCE [LARGE SCALE GENOMIC DNA]</scope>
</reference>
<accession>A0A8D9D1Y8</accession>
<evidence type="ECO:0000313" key="1">
    <source>
        <dbReference type="EMBL" id="CAG7867424.1"/>
    </source>
</evidence>
<evidence type="ECO:0000313" key="2">
    <source>
        <dbReference type="Proteomes" id="UP000694005"/>
    </source>
</evidence>
<name>A0A8D9D1Y8_BRACM</name>
<feature type="non-terminal residue" evidence="1">
    <location>
        <position position="1"/>
    </location>
</feature>
<dbReference type="AlphaFoldDB" id="A0A8D9D1Y8"/>
<protein>
    <submittedName>
        <fullName evidence="1">Uncharacterized protein</fullName>
    </submittedName>
</protein>
<dbReference type="Gramene" id="A09p78910.2_BraZ1">
    <property type="protein sequence ID" value="A09p78910.2_BraZ1.CDS"/>
    <property type="gene ID" value="A09g78910.2_BraZ1"/>
</dbReference>